<dbReference type="GO" id="GO:0003756">
    <property type="term" value="F:protein disulfide isomerase activity"/>
    <property type="evidence" value="ECO:0007669"/>
    <property type="project" value="TreeGrafter"/>
</dbReference>
<feature type="signal peptide" evidence="1">
    <location>
        <begin position="1"/>
        <end position="20"/>
    </location>
</feature>
<dbReference type="InterPro" id="IPR036249">
    <property type="entry name" value="Thioredoxin-like_sf"/>
</dbReference>
<feature type="chain" id="PRO_5018538900" description="Thioredoxin domain-containing protein" evidence="1">
    <location>
        <begin position="21"/>
        <end position="142"/>
    </location>
</feature>
<dbReference type="Proteomes" id="UP000265000">
    <property type="component" value="Unplaced"/>
</dbReference>
<dbReference type="PANTHER" id="PTHR22897">
    <property type="entry name" value="QUIESCIN Q6-RELATED SULFHYDRYL OXIDASE"/>
    <property type="match status" value="1"/>
</dbReference>
<dbReference type="GO" id="GO:0005615">
    <property type="term" value="C:extracellular space"/>
    <property type="evidence" value="ECO:0007669"/>
    <property type="project" value="TreeGrafter"/>
</dbReference>
<protein>
    <recommendedName>
        <fullName evidence="2">Thioredoxin domain-containing protein</fullName>
    </recommendedName>
</protein>
<keyword evidence="1" id="KW-0732">Signal</keyword>
<dbReference type="PANTHER" id="PTHR22897:SF7">
    <property type="entry name" value="SULFHYDRYL OXIDASE 2"/>
    <property type="match status" value="1"/>
</dbReference>
<proteinExistence type="predicted"/>
<evidence type="ECO:0000256" key="1">
    <source>
        <dbReference type="SAM" id="SignalP"/>
    </source>
</evidence>
<reference evidence="3" key="2">
    <citation type="submission" date="2025-09" db="UniProtKB">
        <authorList>
            <consortium name="Ensembl"/>
        </authorList>
    </citation>
    <scope>IDENTIFICATION</scope>
</reference>
<dbReference type="InterPro" id="IPR013766">
    <property type="entry name" value="Thioredoxin_domain"/>
</dbReference>
<evidence type="ECO:0000313" key="4">
    <source>
        <dbReference type="Proteomes" id="UP000265000"/>
    </source>
</evidence>
<dbReference type="SUPFAM" id="SSF52833">
    <property type="entry name" value="Thioredoxin-like"/>
    <property type="match status" value="1"/>
</dbReference>
<dbReference type="FunFam" id="3.40.30.10:FF:000073">
    <property type="entry name" value="Sulfhydryl oxidase"/>
    <property type="match status" value="1"/>
</dbReference>
<dbReference type="PROSITE" id="PS51352">
    <property type="entry name" value="THIOREDOXIN_2"/>
    <property type="match status" value="1"/>
</dbReference>
<dbReference type="GO" id="GO:0006457">
    <property type="term" value="P:protein folding"/>
    <property type="evidence" value="ECO:0007669"/>
    <property type="project" value="TreeGrafter"/>
</dbReference>
<dbReference type="GO" id="GO:0000139">
    <property type="term" value="C:Golgi membrane"/>
    <property type="evidence" value="ECO:0007669"/>
    <property type="project" value="TreeGrafter"/>
</dbReference>
<dbReference type="InterPro" id="IPR039798">
    <property type="entry name" value="Sulfhydryl_oxidase"/>
</dbReference>
<dbReference type="STRING" id="8078.ENSFHEP00000007854"/>
<keyword evidence="4" id="KW-1185">Reference proteome</keyword>
<dbReference type="GO" id="GO:0016971">
    <property type="term" value="F:flavin-dependent sulfhydryl oxidase activity"/>
    <property type="evidence" value="ECO:0007669"/>
    <property type="project" value="InterPro"/>
</dbReference>
<dbReference type="Pfam" id="PF00085">
    <property type="entry name" value="Thioredoxin"/>
    <property type="match status" value="1"/>
</dbReference>
<dbReference type="AlphaFoldDB" id="A0A3Q2P6C7"/>
<feature type="domain" description="Thioredoxin" evidence="2">
    <location>
        <begin position="1"/>
        <end position="142"/>
    </location>
</feature>
<reference evidence="3" key="1">
    <citation type="submission" date="2025-08" db="UniProtKB">
        <authorList>
            <consortium name="Ensembl"/>
        </authorList>
    </citation>
    <scope>IDENTIFICATION</scope>
</reference>
<name>A0A3Q2P6C7_FUNHE</name>
<dbReference type="GeneTree" id="ENSGT00940000159734"/>
<evidence type="ECO:0000259" key="2">
    <source>
        <dbReference type="PROSITE" id="PS51352"/>
    </source>
</evidence>
<organism evidence="3 4">
    <name type="scientific">Fundulus heteroclitus</name>
    <name type="common">Killifish</name>
    <name type="synonym">Mummichog</name>
    <dbReference type="NCBI Taxonomy" id="8078"/>
    <lineage>
        <taxon>Eukaryota</taxon>
        <taxon>Metazoa</taxon>
        <taxon>Chordata</taxon>
        <taxon>Craniata</taxon>
        <taxon>Vertebrata</taxon>
        <taxon>Euteleostomi</taxon>
        <taxon>Actinopterygii</taxon>
        <taxon>Neopterygii</taxon>
        <taxon>Teleostei</taxon>
        <taxon>Neoteleostei</taxon>
        <taxon>Acanthomorphata</taxon>
        <taxon>Ovalentaria</taxon>
        <taxon>Atherinomorphae</taxon>
        <taxon>Cyprinodontiformes</taxon>
        <taxon>Fundulidae</taxon>
        <taxon>Fundulus</taxon>
    </lineage>
</organism>
<accession>A0A3Q2P6C7</accession>
<evidence type="ECO:0000313" key="3">
    <source>
        <dbReference type="Ensembl" id="ENSFHEP00000007854.1"/>
    </source>
</evidence>
<sequence length="142" mass="15795">MFRVWLPAAALLWLCGGSLGGSGRLYSEEDPLVILGSGSLKPTVTNSSSAWLVQFYSSWCGHCIQYSSTWKALAHDVKGTRPAIGVAVLDCAHEENFDVCKEFGIKFYPTFKAGRTSSVWVAVKRFCWRRLQFSLCLHQGNQ</sequence>
<dbReference type="Ensembl" id="ENSFHET00000003129.1">
    <property type="protein sequence ID" value="ENSFHEP00000007854.1"/>
    <property type="gene ID" value="ENSFHEG00000009007.1"/>
</dbReference>
<dbReference type="Gene3D" id="3.40.30.10">
    <property type="entry name" value="Glutaredoxin"/>
    <property type="match status" value="1"/>
</dbReference>